<dbReference type="EMBL" id="BTGD01000008">
    <property type="protein sequence ID" value="GMM56526.1"/>
    <property type="molecule type" value="Genomic_DNA"/>
</dbReference>
<feature type="compositionally biased region" description="Acidic residues" evidence="1">
    <location>
        <begin position="1521"/>
        <end position="1534"/>
    </location>
</feature>
<dbReference type="Pfam" id="PF12015">
    <property type="entry name" value="Bud3_N"/>
    <property type="match status" value="1"/>
</dbReference>
<feature type="compositionally biased region" description="Polar residues" evidence="1">
    <location>
        <begin position="783"/>
        <end position="800"/>
    </location>
</feature>
<evidence type="ECO:0000259" key="2">
    <source>
        <dbReference type="PROSITE" id="PS50010"/>
    </source>
</evidence>
<feature type="region of interest" description="Disordered" evidence="1">
    <location>
        <begin position="1589"/>
        <end position="1614"/>
    </location>
</feature>
<feature type="compositionally biased region" description="Basic and acidic residues" evidence="1">
    <location>
        <begin position="963"/>
        <end position="974"/>
    </location>
</feature>
<proteinExistence type="predicted"/>
<feature type="region of interest" description="Disordered" evidence="1">
    <location>
        <begin position="1074"/>
        <end position="1203"/>
    </location>
</feature>
<feature type="compositionally biased region" description="Low complexity" evidence="1">
    <location>
        <begin position="1601"/>
        <end position="1611"/>
    </location>
</feature>
<dbReference type="InterPro" id="IPR035899">
    <property type="entry name" value="DBL_dom_sf"/>
</dbReference>
<dbReference type="InterPro" id="IPR021895">
    <property type="entry name" value="Bud3_N"/>
</dbReference>
<feature type="compositionally biased region" description="Basic and acidic residues" evidence="1">
    <location>
        <begin position="946"/>
        <end position="956"/>
    </location>
</feature>
<feature type="compositionally biased region" description="Polar residues" evidence="1">
    <location>
        <begin position="1487"/>
        <end position="1518"/>
    </location>
</feature>
<sequence length="1711" mass="191851">MVTQDVEVVANDFSSLYSHDSITVEKHIDQIIHTTEVEASPAEPPSDDNQIVMFNNLLDALQSNPLKRNILTAAEKERWTQAAFDESVILTNTDKLFYGKFLICIHKNGAKKEESTYRCLIFDDFGLTTIEKLNISSGSPYQSAINALSAKDQKSDIKKCTAVALMQRFATLSEPQLKKLQELRPASKVEEYNNAYAAELASGCTEVADITPHVLGERILSQGYLGSHIVRSTLLDVIYQSSENTIELNNRLVFHLGEQLEQLFNPITEYSPEQTEYGYKIPEGDFPTEDDTSLIKAVCNELLEVQSNFTFTLVEFLQKFLIPLRVKVLNNDVEGLSTVKLNRLFPPTIDEVTRINCIFLDSLKSATPFGSFEVLSACNITIPYFYKAYTRHEAATKNFSKDIKLFLRNFSDVIPLEDVYSEMKLESIIRGPQEKILKLKLIIERLYKKKVWSAKNSKKAEEYYSNVIDVIDSFGHLEAPMSSYSTRVFTPSGKILTELAKGWPIELQYKWLKRRIVGVFDIINLNEPSKRKLLVIFSDYVVFLNIMDYKKYYTTDEHNNKPLISDILMNSLINEQPLPPKIPKLQVEYYSYIKDIHTSVTDENIIRFDSICKEDDVPFSVICKLTLKNKNANEVADLITKAKILEKDTAFHLFKYQNENMVLYFTAHELEAYTGERIKSKFALFLNIKPSEDILIENELHSAAFVKFVNPDQNNTVELDLISRNSNQKYDTLTIEADDLVPTLLNLLSKEIPLCYSSISSDDAIPLTAINGIITTKLMGESNPETSSSSRKPTPNISNDLNEETKKSYGTITTFRSDVSDLVNVPVNDQAASPDKENITSTKPVVTKTSEVKSVPKKVSPQPRQQESPKKKKITKKTVAKEEKHPQKKKRNGFFGAIKNVFSSGNNGNKSKKTISNPILVKPKKQTKPKSEKIKNKPLPNSPVKTKNESKEKSKPDSPVNKTRIEEPQPEKTEVNINQRISSVIHNIGFNKSGNQSDKGDGNEKIADKEESHKDQDPTTPIELPVGKDTDNHLSETAANTNKSSVEVNPPSPVSIKLEQNDKLQQLEESLNAKVDQVNVGDDTEERLAHPIGHQGQLFDDDLFGDFSPDDVKKSKKITSQENDTMSKERDVPSTDAQSKLSTDQIVPPPNESAQKSPLEENIPSAISIDHDDKNTENEIEPSPMKKKTPIFPEIAKVEPPKSQIKFQKSPSFIELFRDMRTVLDDTDAKYNWKSLSSEVSLNEKYLVNNGATEEHNTLEPITEQSQSLPRPTSPAMKFQTNTSASPTRQSPVRSEGSPFRALAHHKISEISSSPVRQQPTANINIPVLSNNQSEFTASPTFQSPQKGSPHDVPYVSSRTPSPTRPGAIFKVISTSPSKFANKMAEDSMNDVTNRVNEQRRIVNKSSMGLGLSSASTAGVRADGTFQADDKNAYSDFTFASINNDTNNRLVKLQVNSKEELADETYHTPLEEPSETFSEGMFEKFGSPSSSTMKLSQKAVSPQQKTQIPASNNTNIHQDTTEEDDDGNILDDLEFSSFDMTFGTTNGSSNTQSPVASDKKEQGNIMHGLRYSHIPKMDPPVMYRYTRDSAVDNKSSPNTARSNVVSSNRTTSTDDDPFWISPSKLDFTSVANSAKKNVNNQRTLDNYAKQEVAKKESPTQQKMKTHPTESTLSHDMSFAFLGNLVELTSTDDGNERSKMYAGDKPTRLHFN</sequence>
<dbReference type="InterPro" id="IPR000219">
    <property type="entry name" value="DH_dom"/>
</dbReference>
<feature type="region of interest" description="Disordered" evidence="1">
    <location>
        <begin position="1689"/>
        <end position="1711"/>
    </location>
</feature>
<feature type="region of interest" description="Disordered" evidence="1">
    <location>
        <begin position="1252"/>
        <end position="1298"/>
    </location>
</feature>
<accession>A0AAV5RZE3</accession>
<feature type="region of interest" description="Disordered" evidence="1">
    <location>
        <begin position="829"/>
        <end position="1055"/>
    </location>
</feature>
<feature type="compositionally biased region" description="Polar residues" evidence="1">
    <location>
        <begin position="1279"/>
        <end position="1293"/>
    </location>
</feature>
<feature type="compositionally biased region" description="Polar residues" evidence="1">
    <location>
        <begin position="975"/>
        <end position="997"/>
    </location>
</feature>
<feature type="compositionally biased region" description="Polar residues" evidence="1">
    <location>
        <begin position="839"/>
        <end position="849"/>
    </location>
</feature>
<comment type="caution">
    <text evidence="3">The sequence shown here is derived from an EMBL/GenBank/DDBJ whole genome shotgun (WGS) entry which is preliminary data.</text>
</comment>
<feature type="compositionally biased region" description="Polar residues" evidence="1">
    <location>
        <begin position="1538"/>
        <end position="1555"/>
    </location>
</feature>
<keyword evidence="4" id="KW-1185">Reference proteome</keyword>
<dbReference type="GO" id="GO:0005085">
    <property type="term" value="F:guanyl-nucleotide exchange factor activity"/>
    <property type="evidence" value="ECO:0007669"/>
    <property type="project" value="InterPro"/>
</dbReference>
<evidence type="ECO:0000256" key="1">
    <source>
        <dbReference type="SAM" id="MobiDB-lite"/>
    </source>
</evidence>
<organism evidence="3 4">
    <name type="scientific">Maudiozyma humilis</name>
    <name type="common">Sour dough yeast</name>
    <name type="synonym">Kazachstania humilis</name>
    <dbReference type="NCBI Taxonomy" id="51915"/>
    <lineage>
        <taxon>Eukaryota</taxon>
        <taxon>Fungi</taxon>
        <taxon>Dikarya</taxon>
        <taxon>Ascomycota</taxon>
        <taxon>Saccharomycotina</taxon>
        <taxon>Saccharomycetes</taxon>
        <taxon>Saccharomycetales</taxon>
        <taxon>Saccharomycetaceae</taxon>
        <taxon>Maudiozyma</taxon>
    </lineage>
</organism>
<dbReference type="InterPro" id="IPR057454">
    <property type="entry name" value="Bud3_C"/>
</dbReference>
<feature type="region of interest" description="Disordered" evidence="1">
    <location>
        <begin position="1651"/>
        <end position="1671"/>
    </location>
</feature>
<reference evidence="3 4" key="1">
    <citation type="journal article" date="2023" name="Elife">
        <title>Identification of key yeast species and microbe-microbe interactions impacting larval growth of Drosophila in the wild.</title>
        <authorList>
            <person name="Mure A."/>
            <person name="Sugiura Y."/>
            <person name="Maeda R."/>
            <person name="Honda K."/>
            <person name="Sakurai N."/>
            <person name="Takahashi Y."/>
            <person name="Watada M."/>
            <person name="Katoh T."/>
            <person name="Gotoh A."/>
            <person name="Gotoh Y."/>
            <person name="Taniguchi I."/>
            <person name="Nakamura K."/>
            <person name="Hayashi T."/>
            <person name="Katayama T."/>
            <person name="Uemura T."/>
            <person name="Hattori Y."/>
        </authorList>
    </citation>
    <scope>NUCLEOTIDE SEQUENCE [LARGE SCALE GENOMIC DNA]</scope>
    <source>
        <strain evidence="3 4">KH-74</strain>
    </source>
</reference>
<feature type="compositionally biased region" description="Polar residues" evidence="1">
    <location>
        <begin position="1135"/>
        <end position="1145"/>
    </location>
</feature>
<gene>
    <name evidence="3" type="ORF">DAKH74_031420</name>
</gene>
<dbReference type="Pfam" id="PF25351">
    <property type="entry name" value="PH_BUD3_C"/>
    <property type="match status" value="1"/>
</dbReference>
<feature type="compositionally biased region" description="Polar residues" evidence="1">
    <location>
        <begin position="1658"/>
        <end position="1671"/>
    </location>
</feature>
<feature type="domain" description="DH" evidence="2">
    <location>
        <begin position="294"/>
        <end position="474"/>
    </location>
</feature>
<feature type="region of interest" description="Disordered" evidence="1">
    <location>
        <begin position="1335"/>
        <end position="1367"/>
    </location>
</feature>
<dbReference type="Proteomes" id="UP001377567">
    <property type="component" value="Unassembled WGS sequence"/>
</dbReference>
<dbReference type="SUPFAM" id="SSF48065">
    <property type="entry name" value="DBL homology domain (DH-domain)"/>
    <property type="match status" value="1"/>
</dbReference>
<protein>
    <submittedName>
        <fullName evidence="3">Bud3 protein</fullName>
    </submittedName>
</protein>
<dbReference type="PROSITE" id="PS50010">
    <property type="entry name" value="DH_2"/>
    <property type="match status" value="1"/>
</dbReference>
<evidence type="ECO:0000313" key="3">
    <source>
        <dbReference type="EMBL" id="GMM56526.1"/>
    </source>
</evidence>
<evidence type="ECO:0000313" key="4">
    <source>
        <dbReference type="Proteomes" id="UP001377567"/>
    </source>
</evidence>
<feature type="compositionally biased region" description="Polar residues" evidence="1">
    <location>
        <begin position="1335"/>
        <end position="1347"/>
    </location>
</feature>
<dbReference type="SMART" id="SM00325">
    <property type="entry name" value="RhoGEF"/>
    <property type="match status" value="1"/>
</dbReference>
<feature type="region of interest" description="Disordered" evidence="1">
    <location>
        <begin position="1485"/>
        <end position="1564"/>
    </location>
</feature>
<name>A0AAV5RZE3_MAUHU</name>
<feature type="compositionally biased region" description="Basic and acidic residues" evidence="1">
    <location>
        <begin position="998"/>
        <end position="1017"/>
    </location>
</feature>
<feature type="compositionally biased region" description="Polar residues" evidence="1">
    <location>
        <begin position="901"/>
        <end position="917"/>
    </location>
</feature>
<feature type="region of interest" description="Disordered" evidence="1">
    <location>
        <begin position="780"/>
        <end position="809"/>
    </location>
</feature>